<name>A0A3G9GBE9_9NEIS</name>
<dbReference type="AlphaFoldDB" id="A0A3G9GBE9"/>
<gene>
    <name evidence="2" type="ORF">DLM_1160</name>
</gene>
<feature type="transmembrane region" description="Helical" evidence="1">
    <location>
        <begin position="47"/>
        <end position="68"/>
    </location>
</feature>
<dbReference type="EMBL" id="AP018823">
    <property type="protein sequence ID" value="BBF84785.1"/>
    <property type="molecule type" value="Genomic_DNA"/>
</dbReference>
<reference evidence="3" key="3">
    <citation type="journal article" date="2017" name="Plant Physiol. Biochem.">
        <title>Differential oxidative and antioxidative response of duckweed Lemna minor toward plant growth promoting/inhibiting bacteria.</title>
        <authorList>
            <person name="Ishizawa H."/>
            <person name="Kuroda M."/>
            <person name="Morikawa M."/>
            <person name="Ike M."/>
        </authorList>
    </citation>
    <scope>NUCLEOTIDE SEQUENCE [LARGE SCALE GENOMIC DNA]</scope>
    <source>
        <strain evidence="3">H3</strain>
    </source>
</reference>
<accession>A0A3G9GBE9</accession>
<sequence length="71" mass="7742">MIFRFIQRLRCQRKQAVGGLLGATLSFVLSAAVMSELSFAQSPVLTLGWGALLLLSLLVQLLMLVLLAKKP</sequence>
<dbReference type="Proteomes" id="UP000198290">
    <property type="component" value="Chromosome"/>
</dbReference>
<dbReference type="RefSeq" id="WP_119313206.1">
    <property type="nucleotide sequence ID" value="NZ_AP018823.1"/>
</dbReference>
<reference evidence="3" key="1">
    <citation type="journal article" date="2017" name="Biotechnol. Biofuels">
        <title>Evaluation of environmental bacterial communities as a factor affecting the growth of duckweed Lemna minor.</title>
        <authorList>
            <person name="Ishizawa H."/>
            <person name="Kuroda M."/>
            <person name="Morikawa M."/>
            <person name="Ike M."/>
        </authorList>
    </citation>
    <scope>NUCLEOTIDE SEQUENCE [LARGE SCALE GENOMIC DNA]</scope>
    <source>
        <strain evidence="3">H3</strain>
    </source>
</reference>
<keyword evidence="1" id="KW-0472">Membrane</keyword>
<keyword evidence="3" id="KW-1185">Reference proteome</keyword>
<evidence type="ECO:0000256" key="1">
    <source>
        <dbReference type="SAM" id="Phobius"/>
    </source>
</evidence>
<keyword evidence="1" id="KW-0812">Transmembrane</keyword>
<proteinExistence type="predicted"/>
<reference evidence="2 3" key="2">
    <citation type="journal article" date="2017" name="Genome Announc.">
        <title>Draft genome sequence of Aquitalea magnusonii strain H3, a plant growth-promoting bacterium of duckweed Lemna minor.</title>
        <authorList>
            <person name="Ishizawa H."/>
            <person name="Kuroda M."/>
            <person name="Ike M."/>
        </authorList>
    </citation>
    <scope>NUCLEOTIDE SEQUENCE [LARGE SCALE GENOMIC DNA]</scope>
    <source>
        <strain evidence="2 3">H3</strain>
    </source>
</reference>
<organism evidence="2 3">
    <name type="scientific">Aquitalea magnusonii</name>
    <dbReference type="NCBI Taxonomy" id="332411"/>
    <lineage>
        <taxon>Bacteria</taxon>
        <taxon>Pseudomonadati</taxon>
        <taxon>Pseudomonadota</taxon>
        <taxon>Betaproteobacteria</taxon>
        <taxon>Neisseriales</taxon>
        <taxon>Chromobacteriaceae</taxon>
        <taxon>Aquitalea</taxon>
    </lineage>
</organism>
<keyword evidence="1" id="KW-1133">Transmembrane helix</keyword>
<protein>
    <submittedName>
        <fullName evidence="2">Uncharacterized protein</fullName>
    </submittedName>
</protein>
<evidence type="ECO:0000313" key="3">
    <source>
        <dbReference type="Proteomes" id="UP000198290"/>
    </source>
</evidence>
<dbReference type="KEGG" id="amah:DLM_1160"/>
<evidence type="ECO:0000313" key="2">
    <source>
        <dbReference type="EMBL" id="BBF84785.1"/>
    </source>
</evidence>